<keyword evidence="2" id="KW-1185">Reference proteome</keyword>
<protein>
    <recommendedName>
        <fullName evidence="3">Lipoprotein</fullName>
    </recommendedName>
</protein>
<accession>A0ABP1ESJ5</accession>
<name>A0ABP1ESJ5_9FLAO</name>
<evidence type="ECO:0008006" key="3">
    <source>
        <dbReference type="Google" id="ProtNLM"/>
    </source>
</evidence>
<gene>
    <name evidence="1" type="ORF">T190423A01A_10085</name>
</gene>
<dbReference type="EMBL" id="CAXJIO010000010">
    <property type="protein sequence ID" value="CAL2101522.1"/>
    <property type="molecule type" value="Genomic_DNA"/>
</dbReference>
<organism evidence="1 2">
    <name type="scientific">Tenacibaculum polynesiense</name>
    <dbReference type="NCBI Taxonomy" id="3137857"/>
    <lineage>
        <taxon>Bacteria</taxon>
        <taxon>Pseudomonadati</taxon>
        <taxon>Bacteroidota</taxon>
        <taxon>Flavobacteriia</taxon>
        <taxon>Flavobacteriales</taxon>
        <taxon>Flavobacteriaceae</taxon>
        <taxon>Tenacibaculum</taxon>
    </lineage>
</organism>
<sequence length="210" mass="24771">MKKTVLKILILTLILFCCRQNNKSESIAGELTKIEITDEFKLEFLTQILLDSSKSRLLFDKRELISNLPAMVPPKLPIDPNSSSRTISHSEFISDTLKINDIDFVRKQFRENKDFDISTIGKNGFKVIDVEKYRENEVQWDSINKIADKYYEENKMIDFYSFLHITKPIFNKELNLAYVRISLGFGGMTRIYEKQNGIWQMKYEFDNWIE</sequence>
<dbReference type="Proteomes" id="UP001497527">
    <property type="component" value="Unassembled WGS sequence"/>
</dbReference>
<dbReference type="RefSeq" id="WP_348715311.1">
    <property type="nucleotide sequence ID" value="NZ_CAXJIO010000010.1"/>
</dbReference>
<reference evidence="1 2" key="1">
    <citation type="submission" date="2024-05" db="EMBL/GenBank/DDBJ databases">
        <authorList>
            <person name="Duchaud E."/>
        </authorList>
    </citation>
    <scope>NUCLEOTIDE SEQUENCE [LARGE SCALE GENOMIC DNA]</scope>
    <source>
        <strain evidence="1">Ena-SAMPLE-TAB-13-05-2024-13:56:06:370-140308</strain>
    </source>
</reference>
<evidence type="ECO:0000313" key="2">
    <source>
        <dbReference type="Proteomes" id="UP001497527"/>
    </source>
</evidence>
<comment type="caution">
    <text evidence="1">The sequence shown here is derived from an EMBL/GenBank/DDBJ whole genome shotgun (WGS) entry which is preliminary data.</text>
</comment>
<proteinExistence type="predicted"/>
<evidence type="ECO:0000313" key="1">
    <source>
        <dbReference type="EMBL" id="CAL2101522.1"/>
    </source>
</evidence>